<comment type="caution">
    <text evidence="7">The sequence shown here is derived from an EMBL/GenBank/DDBJ whole genome shotgun (WGS) entry which is preliminary data.</text>
</comment>
<dbReference type="GO" id="GO:0016747">
    <property type="term" value="F:acyltransferase activity, transferring groups other than amino-acyl groups"/>
    <property type="evidence" value="ECO:0007669"/>
    <property type="project" value="InterPro"/>
</dbReference>
<dbReference type="CDD" id="cd00831">
    <property type="entry name" value="CHS_like"/>
    <property type="match status" value="1"/>
</dbReference>
<feature type="active site" description="Acyl-thioester intermediate" evidence="3">
    <location>
        <position position="180"/>
    </location>
</feature>
<dbReference type="InterPro" id="IPR011141">
    <property type="entry name" value="Polyketide_synthase_type-III"/>
</dbReference>
<dbReference type="InterPro" id="IPR053446">
    <property type="entry name" value="DPA-CoA_Synthase"/>
</dbReference>
<evidence type="ECO:0000256" key="2">
    <source>
        <dbReference type="ARBA" id="ARBA00022679"/>
    </source>
</evidence>
<dbReference type="PIRSF" id="PIRSF000451">
    <property type="entry name" value="PKS_III"/>
    <property type="match status" value="1"/>
</dbReference>
<dbReference type="NCBIfam" id="NF042429">
    <property type="entry name" value="DHPHCoAsyn_DpgA"/>
    <property type="match status" value="1"/>
</dbReference>
<evidence type="ECO:0000256" key="1">
    <source>
        <dbReference type="ARBA" id="ARBA00005531"/>
    </source>
</evidence>
<evidence type="ECO:0000313" key="7">
    <source>
        <dbReference type="EMBL" id="GGN94020.1"/>
    </source>
</evidence>
<dbReference type="Pfam" id="PF02797">
    <property type="entry name" value="Chal_sti_synt_C"/>
    <property type="match status" value="1"/>
</dbReference>
<dbReference type="EMBL" id="BMMM01000029">
    <property type="protein sequence ID" value="GGN94020.1"/>
    <property type="molecule type" value="Genomic_DNA"/>
</dbReference>
<evidence type="ECO:0000256" key="3">
    <source>
        <dbReference type="PIRSR" id="PIRSR000451-1"/>
    </source>
</evidence>
<keyword evidence="8" id="KW-1185">Reference proteome</keyword>
<dbReference type="Proteomes" id="UP000600365">
    <property type="component" value="Unassembled WGS sequence"/>
</dbReference>
<name>A0A918DA26_9ACTN</name>
<dbReference type="InterPro" id="IPR012328">
    <property type="entry name" value="Chalcone/stilbene_synt_C"/>
</dbReference>
<dbReference type="PANTHER" id="PTHR11877:SF46">
    <property type="entry name" value="TYPE III POLYKETIDE SYNTHASE A"/>
    <property type="match status" value="1"/>
</dbReference>
<evidence type="ECO:0000313" key="8">
    <source>
        <dbReference type="Proteomes" id="UP000600365"/>
    </source>
</evidence>
<dbReference type="InterPro" id="IPR001099">
    <property type="entry name" value="Chalcone/stilbene_synt_N"/>
</dbReference>
<gene>
    <name evidence="7" type="primary">pks11</name>
    <name evidence="7" type="ORF">GCM10011579_093120</name>
</gene>
<dbReference type="Gene3D" id="3.40.47.10">
    <property type="match status" value="2"/>
</dbReference>
<organism evidence="7 8">
    <name type="scientific">Streptomyces albiflavescens</name>
    <dbReference type="NCBI Taxonomy" id="1623582"/>
    <lineage>
        <taxon>Bacteria</taxon>
        <taxon>Bacillati</taxon>
        <taxon>Actinomycetota</taxon>
        <taxon>Actinomycetes</taxon>
        <taxon>Kitasatosporales</taxon>
        <taxon>Streptomycetaceae</taxon>
        <taxon>Streptomyces</taxon>
    </lineage>
</organism>
<dbReference type="FunFam" id="3.40.47.10:FF:000014">
    <property type="entry name" value="Chalcone synthase 1"/>
    <property type="match status" value="1"/>
</dbReference>
<feature type="region of interest" description="Disordered" evidence="4">
    <location>
        <begin position="1"/>
        <end position="25"/>
    </location>
</feature>
<accession>A0A918DA26</accession>
<feature type="domain" description="Chalcone/stilbene synthase C-terminal" evidence="6">
    <location>
        <begin position="281"/>
        <end position="396"/>
    </location>
</feature>
<sequence>MTSSAGSAILSERGHARVRTNSASTTAEQAAYVGVDVPMTLAAELRPRALGVGTAVTPTSYTQQEVLDTFEITDPKIRSVFLNSAIERRHLTLPPSDGAGGRVHEPQGDLLDKHKAMAIEMGAEALRACLKRAGAELSDLRHLCCVTSTGLLTPGLSALLIKELDIDRHCSRSDIVGMGCNAGLNALGVVSGWAAAHPGELAVVLCTEACSAAYTMDSTMRTAVVNSLFGDGAAAIAIRSGSAPNDAPVPEGPRILKFASCLIPDAVDAMRYDWDRDQGRFSFYLDPQVPYVVGAHAEPAVDRLLADTGLRRSDIAHWLVHSGGKKVIDAVALNLGLTRHDVRHTVGVLRDYGNVSSGSFLFSYERLLDEAVAQPGEYGVLMTMGPGSTIETALVQW</sequence>
<dbReference type="AlphaFoldDB" id="A0A918DA26"/>
<dbReference type="GO" id="GO:0030639">
    <property type="term" value="P:polyketide biosynthetic process"/>
    <property type="evidence" value="ECO:0007669"/>
    <property type="project" value="TreeGrafter"/>
</dbReference>
<evidence type="ECO:0000256" key="4">
    <source>
        <dbReference type="SAM" id="MobiDB-lite"/>
    </source>
</evidence>
<feature type="domain" description="Chalcone/stilbene synthase N-terminal" evidence="5">
    <location>
        <begin position="116"/>
        <end position="240"/>
    </location>
</feature>
<evidence type="ECO:0000259" key="5">
    <source>
        <dbReference type="Pfam" id="PF00195"/>
    </source>
</evidence>
<dbReference type="InterPro" id="IPR016039">
    <property type="entry name" value="Thiolase-like"/>
</dbReference>
<comment type="similarity">
    <text evidence="1">Belongs to the thiolase-like superfamily. Chalcone/stilbene synthases family.</text>
</comment>
<keyword evidence="2" id="KW-0808">Transferase</keyword>
<evidence type="ECO:0000259" key="6">
    <source>
        <dbReference type="Pfam" id="PF02797"/>
    </source>
</evidence>
<dbReference type="PANTHER" id="PTHR11877">
    <property type="entry name" value="HYDROXYMETHYLGLUTARYL-COA SYNTHASE"/>
    <property type="match status" value="1"/>
</dbReference>
<dbReference type="SUPFAM" id="SSF53901">
    <property type="entry name" value="Thiolase-like"/>
    <property type="match status" value="1"/>
</dbReference>
<protein>
    <submittedName>
        <fullName evidence="7">Alpha-pyrone synthesis polyketide synthase-like Pks11</fullName>
    </submittedName>
</protein>
<reference evidence="7 8" key="1">
    <citation type="journal article" date="2014" name="Int. J. Syst. Evol. Microbiol.">
        <title>Complete genome sequence of Corynebacterium casei LMG S-19264T (=DSM 44701T), isolated from a smear-ripened cheese.</title>
        <authorList>
            <consortium name="US DOE Joint Genome Institute (JGI-PGF)"/>
            <person name="Walter F."/>
            <person name="Albersmeier A."/>
            <person name="Kalinowski J."/>
            <person name="Ruckert C."/>
        </authorList>
    </citation>
    <scope>NUCLEOTIDE SEQUENCE [LARGE SCALE GENOMIC DNA]</scope>
    <source>
        <strain evidence="7 8">CGMCC 4.7111</strain>
    </source>
</reference>
<dbReference type="Pfam" id="PF00195">
    <property type="entry name" value="Chal_sti_synt_N"/>
    <property type="match status" value="1"/>
</dbReference>
<proteinExistence type="inferred from homology"/>